<dbReference type="UniPathway" id="UPA00558"/>
<proteinExistence type="predicted"/>
<gene>
    <name evidence="13" type="ORF">BWQ96_04743</name>
</gene>
<reference evidence="13 14" key="1">
    <citation type="journal article" date="2018" name="Mol. Biol. Evol.">
        <title>Analysis of the draft genome of the red seaweed Gracilariopsis chorda provides insights into genome size evolution in Rhodophyta.</title>
        <authorList>
            <person name="Lee J."/>
            <person name="Yang E.C."/>
            <person name="Graf L."/>
            <person name="Yang J.H."/>
            <person name="Qiu H."/>
            <person name="Zel Zion U."/>
            <person name="Chan C.X."/>
            <person name="Stephens T.G."/>
            <person name="Weber A.P.M."/>
            <person name="Boo G.H."/>
            <person name="Boo S.M."/>
            <person name="Kim K.M."/>
            <person name="Shin Y."/>
            <person name="Jung M."/>
            <person name="Lee S.J."/>
            <person name="Yim H.S."/>
            <person name="Lee J.H."/>
            <person name="Bhattacharya D."/>
            <person name="Yoon H.S."/>
        </authorList>
    </citation>
    <scope>NUCLEOTIDE SEQUENCE [LARGE SCALE GENOMIC DNA]</scope>
    <source>
        <strain evidence="13 14">SKKU-2015</strain>
        <tissue evidence="13">Whole body</tissue>
    </source>
</reference>
<sequence length="337" mass="37356">MGLAAAHWQNGPNVSKDAKLLRTVPLNAIGIVAHYTASIPIPKPLRKHAYTSYCSVTGCDASEVDAQLEDFYSLADFFARRIRQDLRPIDRLADLITPCDGQVMAAGPVGAYGSIDVKGIKYRIRDLMGATEREPLAESSVAVADREESGSRLWYVVIHIGPEHSHRFVSPAKWTLRSRRYIEGYLLWMNSDVDGLYTQNERVAVLGGWDHGFFAMAAVGAAGRGSIVLDGDEEPFTPRLQPKLGQVTNKSYEELKILQPGDSVGHFRLGSAILVLFEAPEQGLQFEVKPGESVKLGERLVTIENSTVKKRVSHKQEVRVGNHRTSSPSRSTFRRTW</sequence>
<dbReference type="STRING" id="448386.A0A2V3ITK1"/>
<evidence type="ECO:0000256" key="11">
    <source>
        <dbReference type="ARBA" id="ARBA00024326"/>
    </source>
</evidence>
<evidence type="ECO:0000256" key="6">
    <source>
        <dbReference type="ARBA" id="ARBA00023098"/>
    </source>
</evidence>
<dbReference type="PANTHER" id="PTHR10067:SF6">
    <property type="entry name" value="PHOSPHATIDYLSERINE DECARBOXYLASE PROENZYME, MITOCHONDRIAL"/>
    <property type="match status" value="1"/>
</dbReference>
<dbReference type="GO" id="GO:0006646">
    <property type="term" value="P:phosphatidylethanolamine biosynthetic process"/>
    <property type="evidence" value="ECO:0007669"/>
    <property type="project" value="UniProtKB-UniPathway"/>
</dbReference>
<protein>
    <recommendedName>
        <fullName evidence="3">phosphatidylserine decarboxylase</fullName>
        <ecNumber evidence="3">4.1.1.65</ecNumber>
    </recommendedName>
</protein>
<dbReference type="EMBL" id="NBIV01000060">
    <property type="protein sequence ID" value="PXF45445.1"/>
    <property type="molecule type" value="Genomic_DNA"/>
</dbReference>
<comment type="caution">
    <text evidence="13">The sequence shown here is derived from an EMBL/GenBank/DDBJ whole genome shotgun (WGS) entry which is preliminary data.</text>
</comment>
<accession>A0A2V3ITK1</accession>
<keyword evidence="6" id="KW-0443">Lipid metabolism</keyword>
<keyword evidence="14" id="KW-1185">Reference proteome</keyword>
<dbReference type="InterPro" id="IPR033177">
    <property type="entry name" value="PSD-B"/>
</dbReference>
<dbReference type="Pfam" id="PF02666">
    <property type="entry name" value="PS_Dcarbxylase"/>
    <property type="match status" value="1"/>
</dbReference>
<keyword evidence="10" id="KW-0670">Pyruvate</keyword>
<evidence type="ECO:0000256" key="1">
    <source>
        <dbReference type="ARBA" id="ARBA00001928"/>
    </source>
</evidence>
<evidence type="ECO:0000256" key="9">
    <source>
        <dbReference type="ARBA" id="ARBA00023264"/>
    </source>
</evidence>
<keyword evidence="7" id="KW-0594">Phospholipid biosynthesis</keyword>
<evidence type="ECO:0000256" key="12">
    <source>
        <dbReference type="SAM" id="MobiDB-lite"/>
    </source>
</evidence>
<evidence type="ECO:0000313" key="13">
    <source>
        <dbReference type="EMBL" id="PXF45445.1"/>
    </source>
</evidence>
<keyword evidence="8" id="KW-0456">Lyase</keyword>
<keyword evidence="9" id="KW-1208">Phospholipid metabolism</keyword>
<evidence type="ECO:0000256" key="8">
    <source>
        <dbReference type="ARBA" id="ARBA00023239"/>
    </source>
</evidence>
<dbReference type="PANTHER" id="PTHR10067">
    <property type="entry name" value="PHOSPHATIDYLSERINE DECARBOXYLASE"/>
    <property type="match status" value="1"/>
</dbReference>
<dbReference type="OrthoDB" id="4330at2759"/>
<dbReference type="EC" id="4.1.1.65" evidence="3"/>
<dbReference type="GO" id="GO:0004609">
    <property type="term" value="F:phosphatidylserine decarboxylase activity"/>
    <property type="evidence" value="ECO:0007669"/>
    <property type="project" value="UniProtKB-EC"/>
</dbReference>
<organism evidence="13 14">
    <name type="scientific">Gracilariopsis chorda</name>
    <dbReference type="NCBI Taxonomy" id="448386"/>
    <lineage>
        <taxon>Eukaryota</taxon>
        <taxon>Rhodophyta</taxon>
        <taxon>Florideophyceae</taxon>
        <taxon>Rhodymeniophycidae</taxon>
        <taxon>Gracilariales</taxon>
        <taxon>Gracilariaceae</taxon>
        <taxon>Gracilariopsis</taxon>
    </lineage>
</organism>
<dbReference type="AlphaFoldDB" id="A0A2V3ITK1"/>
<name>A0A2V3ITK1_9FLOR</name>
<comment type="pathway">
    <text evidence="2">Lipid metabolism.</text>
</comment>
<keyword evidence="5" id="KW-0210">Decarboxylase</keyword>
<evidence type="ECO:0000256" key="5">
    <source>
        <dbReference type="ARBA" id="ARBA00022793"/>
    </source>
</evidence>
<dbReference type="InterPro" id="IPR003817">
    <property type="entry name" value="PS_Dcarbxylase"/>
</dbReference>
<evidence type="ECO:0000256" key="7">
    <source>
        <dbReference type="ARBA" id="ARBA00023209"/>
    </source>
</evidence>
<dbReference type="Proteomes" id="UP000247409">
    <property type="component" value="Unassembled WGS sequence"/>
</dbReference>
<dbReference type="GO" id="GO:0005739">
    <property type="term" value="C:mitochondrion"/>
    <property type="evidence" value="ECO:0007669"/>
    <property type="project" value="TreeGrafter"/>
</dbReference>
<evidence type="ECO:0000256" key="2">
    <source>
        <dbReference type="ARBA" id="ARBA00005189"/>
    </source>
</evidence>
<evidence type="ECO:0000256" key="4">
    <source>
        <dbReference type="ARBA" id="ARBA00022516"/>
    </source>
</evidence>
<feature type="region of interest" description="Disordered" evidence="12">
    <location>
        <begin position="314"/>
        <end position="337"/>
    </location>
</feature>
<evidence type="ECO:0000313" key="14">
    <source>
        <dbReference type="Proteomes" id="UP000247409"/>
    </source>
</evidence>
<evidence type="ECO:0000256" key="10">
    <source>
        <dbReference type="ARBA" id="ARBA00023317"/>
    </source>
</evidence>
<comment type="pathway">
    <text evidence="11">Phospholipid metabolism; phosphatidylethanolamine biosynthesis.</text>
</comment>
<dbReference type="NCBIfam" id="TIGR00163">
    <property type="entry name" value="PS_decarb"/>
    <property type="match status" value="1"/>
</dbReference>
<keyword evidence="4" id="KW-0444">Lipid biosynthesis</keyword>
<evidence type="ECO:0000256" key="3">
    <source>
        <dbReference type="ARBA" id="ARBA00012243"/>
    </source>
</evidence>
<comment type="cofactor">
    <cofactor evidence="1">
        <name>pyruvate</name>
        <dbReference type="ChEBI" id="CHEBI:15361"/>
    </cofactor>
</comment>